<evidence type="ECO:0000256" key="1">
    <source>
        <dbReference type="ARBA" id="ARBA00005879"/>
    </source>
</evidence>
<keyword evidence="6" id="KW-0949">S-adenosyl-L-methionine</keyword>
<keyword evidence="4 9" id="KW-0489">Methyltransferase</keyword>
<dbReference type="InterPro" id="IPR014776">
    <property type="entry name" value="4pyrrole_Mease_sub2"/>
</dbReference>
<evidence type="ECO:0000256" key="2">
    <source>
        <dbReference type="ARBA" id="ARBA00012162"/>
    </source>
</evidence>
<dbReference type="GO" id="GO:0019354">
    <property type="term" value="P:siroheme biosynthetic process"/>
    <property type="evidence" value="ECO:0007669"/>
    <property type="project" value="InterPro"/>
</dbReference>
<dbReference type="RefSeq" id="WP_090925224.1">
    <property type="nucleotide sequence ID" value="NZ_FOTY01000001.1"/>
</dbReference>
<accession>A0A1I4I881</accession>
<evidence type="ECO:0000256" key="9">
    <source>
        <dbReference type="RuleBase" id="RU003960"/>
    </source>
</evidence>
<evidence type="ECO:0000256" key="6">
    <source>
        <dbReference type="ARBA" id="ARBA00022691"/>
    </source>
</evidence>
<dbReference type="Gene3D" id="3.30.950.10">
    <property type="entry name" value="Methyltransferase, Cobalt-precorrin-4 Transmethylase, Domain 2"/>
    <property type="match status" value="1"/>
</dbReference>
<sequence length="388" mass="42792">MEQSQGTIHIVGAGPGSPGLLTLRGAECLQQADVVLYDRLAHPALLLHAPRDAKLIYCGKKPCAHTLGQETIQQEMIVHARRGKKVVRLKGGDPAIFGRVTEEMEDLKKRGIPYEIVPGITAASAASSYAGAALTDRRYAHGFRVLTGHGQGPSGETSADWENLAATSDTLIWYMGVKRLDFITTRLMEYGKDRDTEVLIVEWASHHRQRTVSGPLHAISAMAAEQNITNPSVIFVGNAVGYHQDCKWFHPSAAGGILAFPQSNAERAVYEQLKTEGMDVYIHSVISEDFHESENTKIIMNRLLEEGFIRHMVFPSTKEGQQLYEDCLKNRTAKAQPLTCWMTATGTISSTFTPMLPLLPLESPQNWPGIFLADEHKTSGTLERKATM</sequence>
<keyword evidence="12" id="KW-1185">Reference proteome</keyword>
<dbReference type="GO" id="GO:0032259">
    <property type="term" value="P:methylation"/>
    <property type="evidence" value="ECO:0007669"/>
    <property type="project" value="UniProtKB-KW"/>
</dbReference>
<organism evidence="11 12">
    <name type="scientific">Salibacterium qingdaonense</name>
    <dbReference type="NCBI Taxonomy" id="266892"/>
    <lineage>
        <taxon>Bacteria</taxon>
        <taxon>Bacillati</taxon>
        <taxon>Bacillota</taxon>
        <taxon>Bacilli</taxon>
        <taxon>Bacillales</taxon>
        <taxon>Bacillaceae</taxon>
    </lineage>
</organism>
<evidence type="ECO:0000256" key="4">
    <source>
        <dbReference type="ARBA" id="ARBA00022603"/>
    </source>
</evidence>
<reference evidence="11 12" key="1">
    <citation type="submission" date="2016-10" db="EMBL/GenBank/DDBJ databases">
        <authorList>
            <person name="de Groot N.N."/>
        </authorList>
    </citation>
    <scope>NUCLEOTIDE SEQUENCE [LARGE SCALE GENOMIC DNA]</scope>
    <source>
        <strain evidence="11 12">CGMCC 1.6134</strain>
    </source>
</reference>
<dbReference type="PROSITE" id="PS00840">
    <property type="entry name" value="SUMT_2"/>
    <property type="match status" value="1"/>
</dbReference>
<dbReference type="STRING" id="266892.SAMN04488054_101260"/>
<dbReference type="InterPro" id="IPR014777">
    <property type="entry name" value="4pyrrole_Mease_sub1"/>
</dbReference>
<comment type="similarity">
    <text evidence="1 9">Belongs to the precorrin methyltransferase family.</text>
</comment>
<dbReference type="EC" id="2.1.1.107" evidence="2"/>
<dbReference type="PANTHER" id="PTHR45790">
    <property type="entry name" value="SIROHEME SYNTHASE-RELATED"/>
    <property type="match status" value="1"/>
</dbReference>
<evidence type="ECO:0000256" key="3">
    <source>
        <dbReference type="ARBA" id="ARBA00018323"/>
    </source>
</evidence>
<evidence type="ECO:0000256" key="8">
    <source>
        <dbReference type="ARBA" id="ARBA00079776"/>
    </source>
</evidence>
<protein>
    <recommendedName>
        <fullName evidence="3">Uroporphyrinogen-III C-methyltransferase</fullName>
        <ecNumber evidence="2">2.1.1.107</ecNumber>
    </recommendedName>
    <alternativeName>
        <fullName evidence="8">Uroporphyrinogen III methylase</fullName>
    </alternativeName>
</protein>
<dbReference type="Gene3D" id="3.40.1010.10">
    <property type="entry name" value="Cobalt-precorrin-4 Transmethylase, Domain 1"/>
    <property type="match status" value="1"/>
</dbReference>
<dbReference type="NCBIfam" id="TIGR01469">
    <property type="entry name" value="cobA_cysG_Cterm"/>
    <property type="match status" value="1"/>
</dbReference>
<dbReference type="OrthoDB" id="9815856at2"/>
<evidence type="ECO:0000256" key="7">
    <source>
        <dbReference type="ARBA" id="ARBA00023244"/>
    </source>
</evidence>
<dbReference type="GO" id="GO:0004851">
    <property type="term" value="F:uroporphyrin-III C-methyltransferase activity"/>
    <property type="evidence" value="ECO:0007669"/>
    <property type="project" value="UniProtKB-EC"/>
</dbReference>
<dbReference type="Pfam" id="PF00590">
    <property type="entry name" value="TP_methylase"/>
    <property type="match status" value="1"/>
</dbReference>
<evidence type="ECO:0000259" key="10">
    <source>
        <dbReference type="Pfam" id="PF00590"/>
    </source>
</evidence>
<keyword evidence="5 9" id="KW-0808">Transferase</keyword>
<feature type="domain" description="Tetrapyrrole methylase" evidence="10">
    <location>
        <begin position="7"/>
        <end position="217"/>
    </location>
</feature>
<dbReference type="NCBIfam" id="NF004790">
    <property type="entry name" value="PRK06136.1"/>
    <property type="match status" value="1"/>
</dbReference>
<gene>
    <name evidence="11" type="ORF">SAMN04488054_101260</name>
</gene>
<dbReference type="FunFam" id="3.30.950.10:FF:000001">
    <property type="entry name" value="Siroheme synthase"/>
    <property type="match status" value="1"/>
</dbReference>
<evidence type="ECO:0000256" key="5">
    <source>
        <dbReference type="ARBA" id="ARBA00022679"/>
    </source>
</evidence>
<name>A0A1I4I881_9BACI</name>
<evidence type="ECO:0000313" key="11">
    <source>
        <dbReference type="EMBL" id="SFL49981.1"/>
    </source>
</evidence>
<dbReference type="FunFam" id="3.40.1010.10:FF:000001">
    <property type="entry name" value="Siroheme synthase"/>
    <property type="match status" value="1"/>
</dbReference>
<dbReference type="EMBL" id="FOTY01000001">
    <property type="protein sequence ID" value="SFL49981.1"/>
    <property type="molecule type" value="Genomic_DNA"/>
</dbReference>
<dbReference type="SUPFAM" id="SSF53790">
    <property type="entry name" value="Tetrapyrrole methylase"/>
    <property type="match status" value="1"/>
</dbReference>
<keyword evidence="7" id="KW-0627">Porphyrin biosynthesis</keyword>
<dbReference type="InterPro" id="IPR000878">
    <property type="entry name" value="4pyrrol_Mease"/>
</dbReference>
<dbReference type="CDD" id="cd11642">
    <property type="entry name" value="SUMT"/>
    <property type="match status" value="1"/>
</dbReference>
<dbReference type="PROSITE" id="PS00839">
    <property type="entry name" value="SUMT_1"/>
    <property type="match status" value="1"/>
</dbReference>
<evidence type="ECO:0000313" key="12">
    <source>
        <dbReference type="Proteomes" id="UP000199668"/>
    </source>
</evidence>
<dbReference type="Proteomes" id="UP000199668">
    <property type="component" value="Unassembled WGS sequence"/>
</dbReference>
<dbReference type="InterPro" id="IPR006366">
    <property type="entry name" value="CobA/CysG_C"/>
</dbReference>
<dbReference type="PANTHER" id="PTHR45790:SF3">
    <property type="entry name" value="S-ADENOSYL-L-METHIONINE-DEPENDENT UROPORPHYRINOGEN III METHYLTRANSFERASE, CHLOROPLASTIC"/>
    <property type="match status" value="1"/>
</dbReference>
<dbReference type="InterPro" id="IPR035996">
    <property type="entry name" value="4pyrrol_Methylase_sf"/>
</dbReference>
<dbReference type="InterPro" id="IPR003043">
    <property type="entry name" value="Uropor_MeTrfase_CS"/>
</dbReference>
<dbReference type="InterPro" id="IPR050161">
    <property type="entry name" value="Siro_Cobalamin_biosynth"/>
</dbReference>
<proteinExistence type="inferred from homology"/>
<dbReference type="AlphaFoldDB" id="A0A1I4I881"/>